<keyword evidence="1" id="KW-0472">Membrane</keyword>
<organism evidence="2">
    <name type="scientific">marine metagenome</name>
    <dbReference type="NCBI Taxonomy" id="408172"/>
    <lineage>
        <taxon>unclassified sequences</taxon>
        <taxon>metagenomes</taxon>
        <taxon>ecological metagenomes</taxon>
    </lineage>
</organism>
<proteinExistence type="predicted"/>
<dbReference type="AlphaFoldDB" id="A0A382KTU8"/>
<dbReference type="GO" id="GO:0005886">
    <property type="term" value="C:plasma membrane"/>
    <property type="evidence" value="ECO:0007669"/>
    <property type="project" value="TreeGrafter"/>
</dbReference>
<evidence type="ECO:0000313" key="2">
    <source>
        <dbReference type="EMBL" id="SVC26227.1"/>
    </source>
</evidence>
<accession>A0A382KTU8</accession>
<feature type="transmembrane region" description="Helical" evidence="1">
    <location>
        <begin position="21"/>
        <end position="41"/>
    </location>
</feature>
<dbReference type="PANTHER" id="PTHR30287:SF1">
    <property type="entry name" value="INNER MEMBRANE PROTEIN"/>
    <property type="match status" value="1"/>
</dbReference>
<evidence type="ECO:0008006" key="3">
    <source>
        <dbReference type="Google" id="ProtNLM"/>
    </source>
</evidence>
<evidence type="ECO:0000256" key="1">
    <source>
        <dbReference type="SAM" id="Phobius"/>
    </source>
</evidence>
<feature type="non-terminal residue" evidence="2">
    <location>
        <position position="155"/>
    </location>
</feature>
<dbReference type="PANTHER" id="PTHR30287">
    <property type="entry name" value="MEMBRANE COMPONENT OF PREDICTED ABC SUPERFAMILY METABOLITE UPTAKE TRANSPORTER"/>
    <property type="match status" value="1"/>
</dbReference>
<gene>
    <name evidence="2" type="ORF">METZ01_LOCUS279081</name>
</gene>
<keyword evidence="1" id="KW-1133">Transmembrane helix</keyword>
<protein>
    <recommendedName>
        <fullName evidence="3">MacB-like periplasmic core domain-containing protein</fullName>
    </recommendedName>
</protein>
<dbReference type="InterPro" id="IPR038766">
    <property type="entry name" value="Membrane_comp_ABC_pdt"/>
</dbReference>
<sequence>MSTSFNLAWRLFKHEARRGELTIILLAIVLSVAAVLSLSLFSERLQGALKSRSAAFIAADAQLRSDDPINEEWLARAQEEGLATAKQVATRSMVFKGDEMSLVDLRAVNDAYPLKGTVNITDQPFGQKRNTAELPQSGEAWVQSRLFQSLELSIG</sequence>
<name>A0A382KTU8_9ZZZZ</name>
<keyword evidence="1" id="KW-0812">Transmembrane</keyword>
<reference evidence="2" key="1">
    <citation type="submission" date="2018-05" db="EMBL/GenBank/DDBJ databases">
        <authorList>
            <person name="Lanie J.A."/>
            <person name="Ng W.-L."/>
            <person name="Kazmierczak K.M."/>
            <person name="Andrzejewski T.M."/>
            <person name="Davidsen T.M."/>
            <person name="Wayne K.J."/>
            <person name="Tettelin H."/>
            <person name="Glass J.I."/>
            <person name="Rusch D."/>
            <person name="Podicherti R."/>
            <person name="Tsui H.-C.T."/>
            <person name="Winkler M.E."/>
        </authorList>
    </citation>
    <scope>NUCLEOTIDE SEQUENCE</scope>
</reference>
<dbReference type="EMBL" id="UINC01081928">
    <property type="protein sequence ID" value="SVC26227.1"/>
    <property type="molecule type" value="Genomic_DNA"/>
</dbReference>